<reference evidence="1 2" key="1">
    <citation type="submission" date="2020-03" db="EMBL/GenBank/DDBJ databases">
        <title>Genome sequence of Toxoplasma gondii RH-88 strain.</title>
        <authorList>
            <person name="Lorenzi H.A."/>
            <person name="Venepally P."/>
            <person name="Rozenberg A."/>
            <person name="Sibley D."/>
        </authorList>
    </citation>
    <scope>NUCLEOTIDE SEQUENCE [LARGE SCALE GENOMIC DNA]</scope>
    <source>
        <strain evidence="1 2">RH-88</strain>
    </source>
</reference>
<accession>A0A7J6K7D4</accession>
<dbReference type="Proteomes" id="UP000557509">
    <property type="component" value="Unassembled WGS sequence"/>
</dbReference>
<gene>
    <name evidence="1" type="ORF">TGRH88_030410</name>
</gene>
<name>A0A7J6K7D4_TOXGO</name>
<evidence type="ECO:0000313" key="1">
    <source>
        <dbReference type="EMBL" id="KAF4643375.1"/>
    </source>
</evidence>
<protein>
    <submittedName>
        <fullName evidence="1">Uncharacterized protein</fullName>
    </submittedName>
</protein>
<evidence type="ECO:0000313" key="2">
    <source>
        <dbReference type="Proteomes" id="UP000557509"/>
    </source>
</evidence>
<sequence>MTNSQTAAGWLITVPAVAKGVCSFQGVAEVLSLRERLRLENVAVSVSQHKYEEAAKRLLLRLSSADLVSSLRILEFFVLPSACSGGFRGVCLLIFHLRWPFPHPSFSSAGTREGTLDKKTRLYKQQEDVTWPTSALSRFSQQVFC</sequence>
<comment type="caution">
    <text evidence="1">The sequence shown here is derived from an EMBL/GenBank/DDBJ whole genome shotgun (WGS) entry which is preliminary data.</text>
</comment>
<keyword evidence="2" id="KW-1185">Reference proteome</keyword>
<proteinExistence type="predicted"/>
<dbReference type="AlphaFoldDB" id="A0A7J6K7D4"/>
<organism evidence="1 2">
    <name type="scientific">Toxoplasma gondii</name>
    <dbReference type="NCBI Taxonomy" id="5811"/>
    <lineage>
        <taxon>Eukaryota</taxon>
        <taxon>Sar</taxon>
        <taxon>Alveolata</taxon>
        <taxon>Apicomplexa</taxon>
        <taxon>Conoidasida</taxon>
        <taxon>Coccidia</taxon>
        <taxon>Eucoccidiorida</taxon>
        <taxon>Eimeriorina</taxon>
        <taxon>Sarcocystidae</taxon>
        <taxon>Toxoplasma</taxon>
    </lineage>
</organism>
<dbReference type="EMBL" id="JAAUHK010000192">
    <property type="protein sequence ID" value="KAF4643375.1"/>
    <property type="molecule type" value="Genomic_DNA"/>
</dbReference>